<proteinExistence type="predicted"/>
<dbReference type="AlphaFoldDB" id="A0A840RGA0"/>
<dbReference type="Proteomes" id="UP000543030">
    <property type="component" value="Unassembled WGS sequence"/>
</dbReference>
<feature type="signal peptide" evidence="11">
    <location>
        <begin position="1"/>
        <end position="20"/>
    </location>
</feature>
<dbReference type="PRINTS" id="PR00182">
    <property type="entry name" value="ECOLNEIPORIN"/>
</dbReference>
<evidence type="ECO:0000256" key="4">
    <source>
        <dbReference type="ARBA" id="ARBA00022452"/>
    </source>
</evidence>
<keyword evidence="8" id="KW-0626">Porin</keyword>
<comment type="subunit">
    <text evidence="2">Homotrimer.</text>
</comment>
<dbReference type="InterPro" id="IPR023614">
    <property type="entry name" value="Porin_dom_sf"/>
</dbReference>
<dbReference type="CDD" id="cd00342">
    <property type="entry name" value="gram_neg_porins"/>
    <property type="match status" value="1"/>
</dbReference>
<dbReference type="GO" id="GO:0015288">
    <property type="term" value="F:porin activity"/>
    <property type="evidence" value="ECO:0007669"/>
    <property type="project" value="UniProtKB-KW"/>
</dbReference>
<dbReference type="Gene3D" id="2.40.160.10">
    <property type="entry name" value="Porin"/>
    <property type="match status" value="1"/>
</dbReference>
<dbReference type="Pfam" id="PF13609">
    <property type="entry name" value="Porin_4"/>
    <property type="match status" value="1"/>
</dbReference>
<dbReference type="PANTHER" id="PTHR34501">
    <property type="entry name" value="PROTEIN YDDL-RELATED"/>
    <property type="match status" value="1"/>
</dbReference>
<organism evidence="13 14">
    <name type="scientific">Silvimonas terrae</name>
    <dbReference type="NCBI Taxonomy" id="300266"/>
    <lineage>
        <taxon>Bacteria</taxon>
        <taxon>Pseudomonadati</taxon>
        <taxon>Pseudomonadota</taxon>
        <taxon>Betaproteobacteria</taxon>
        <taxon>Neisseriales</taxon>
        <taxon>Chitinibacteraceae</taxon>
        <taxon>Silvimonas</taxon>
    </lineage>
</organism>
<keyword evidence="10" id="KW-0998">Cell outer membrane</keyword>
<keyword evidence="5" id="KW-0812">Transmembrane</keyword>
<protein>
    <submittedName>
        <fullName evidence="13">Putative porin</fullName>
    </submittedName>
</protein>
<evidence type="ECO:0000313" key="14">
    <source>
        <dbReference type="Proteomes" id="UP000543030"/>
    </source>
</evidence>
<keyword evidence="4" id="KW-1134">Transmembrane beta strand</keyword>
<gene>
    <name evidence="13" type="ORF">HNQ50_001974</name>
</gene>
<keyword evidence="7" id="KW-0406">Ion transport</keyword>
<evidence type="ECO:0000256" key="10">
    <source>
        <dbReference type="ARBA" id="ARBA00023237"/>
    </source>
</evidence>
<feature type="chain" id="PRO_5032496123" evidence="11">
    <location>
        <begin position="21"/>
        <end position="354"/>
    </location>
</feature>
<evidence type="ECO:0000259" key="12">
    <source>
        <dbReference type="Pfam" id="PF13609"/>
    </source>
</evidence>
<evidence type="ECO:0000256" key="9">
    <source>
        <dbReference type="ARBA" id="ARBA00023136"/>
    </source>
</evidence>
<dbReference type="InterPro" id="IPR050298">
    <property type="entry name" value="Gram-neg_bact_OMP"/>
</dbReference>
<evidence type="ECO:0000256" key="5">
    <source>
        <dbReference type="ARBA" id="ARBA00022692"/>
    </source>
</evidence>
<evidence type="ECO:0000256" key="2">
    <source>
        <dbReference type="ARBA" id="ARBA00011233"/>
    </source>
</evidence>
<evidence type="ECO:0000313" key="13">
    <source>
        <dbReference type="EMBL" id="MBB5191251.1"/>
    </source>
</evidence>
<dbReference type="GO" id="GO:0009279">
    <property type="term" value="C:cell outer membrane"/>
    <property type="evidence" value="ECO:0007669"/>
    <property type="project" value="UniProtKB-SubCell"/>
</dbReference>
<sequence>MQKIIAGALAALCVAPAAMADVTITGSIRTGLEYVQQSGPGVSANLTRVEDQGSRIAFVGEDKWDNGLSTIWQVQNKLHIGGTAGDTWGNRNTFIGVKGGFGNVTFGRNEDALYTASGYYVPELDGTYNYSEDAWGNGELLFRLEERNANIASFESSKFGNFGVNASVGNLGLNNGATNPLQYAGTAYYDDGMFTAGATYKRDKDTSSLLSSTLSTTTYKAGDYLEDYAVGGGATWNGFTVNALWERVASSFGGSNTHQDDAAILLGYKTGPWSFHASYLYMADVKGDTPISASGAKQFNLAGYYKLSKATRVFASYTRLDNDANASFEQSTGVPNGTAGDKANIFSLGLRTNF</sequence>
<dbReference type="PANTHER" id="PTHR34501:SF9">
    <property type="entry name" value="MAJOR OUTER MEMBRANE PROTEIN P.IA"/>
    <property type="match status" value="1"/>
</dbReference>
<evidence type="ECO:0000256" key="6">
    <source>
        <dbReference type="ARBA" id="ARBA00022729"/>
    </source>
</evidence>
<dbReference type="PRINTS" id="PR00184">
    <property type="entry name" value="NEISSPPORIN"/>
</dbReference>
<dbReference type="GO" id="GO:0046930">
    <property type="term" value="C:pore complex"/>
    <property type="evidence" value="ECO:0007669"/>
    <property type="project" value="UniProtKB-KW"/>
</dbReference>
<keyword evidence="14" id="KW-1185">Reference proteome</keyword>
<evidence type="ECO:0000256" key="11">
    <source>
        <dbReference type="SAM" id="SignalP"/>
    </source>
</evidence>
<keyword evidence="3" id="KW-0813">Transport</keyword>
<keyword evidence="9" id="KW-0472">Membrane</keyword>
<evidence type="ECO:0000256" key="3">
    <source>
        <dbReference type="ARBA" id="ARBA00022448"/>
    </source>
</evidence>
<reference evidence="13 14" key="1">
    <citation type="submission" date="2020-08" db="EMBL/GenBank/DDBJ databases">
        <title>Genomic Encyclopedia of Type Strains, Phase IV (KMG-IV): sequencing the most valuable type-strain genomes for metagenomic binning, comparative biology and taxonomic classification.</title>
        <authorList>
            <person name="Goeker M."/>
        </authorList>
    </citation>
    <scope>NUCLEOTIDE SEQUENCE [LARGE SCALE GENOMIC DNA]</scope>
    <source>
        <strain evidence="13 14">DSM 18233</strain>
    </source>
</reference>
<keyword evidence="6 11" id="KW-0732">Signal</keyword>
<comment type="caution">
    <text evidence="13">The sequence shown here is derived from an EMBL/GenBank/DDBJ whole genome shotgun (WGS) entry which is preliminary data.</text>
</comment>
<name>A0A840RGA0_9NEIS</name>
<evidence type="ECO:0000256" key="7">
    <source>
        <dbReference type="ARBA" id="ARBA00023065"/>
    </source>
</evidence>
<dbReference type="RefSeq" id="WP_184099958.1">
    <property type="nucleotide sequence ID" value="NZ_JACHHN010000003.1"/>
</dbReference>
<dbReference type="GO" id="GO:0034220">
    <property type="term" value="P:monoatomic ion transmembrane transport"/>
    <property type="evidence" value="ECO:0007669"/>
    <property type="project" value="InterPro"/>
</dbReference>
<feature type="domain" description="Porin" evidence="12">
    <location>
        <begin position="8"/>
        <end position="324"/>
    </location>
</feature>
<comment type="subcellular location">
    <subcellularLocation>
        <location evidence="1">Cell outer membrane</location>
        <topology evidence="1">Multi-pass membrane protein</topology>
    </subcellularLocation>
</comment>
<dbReference type="InterPro" id="IPR001702">
    <property type="entry name" value="Porin_Gram-ve"/>
</dbReference>
<dbReference type="InterPro" id="IPR002299">
    <property type="entry name" value="Porin_Neis"/>
</dbReference>
<evidence type="ECO:0000256" key="1">
    <source>
        <dbReference type="ARBA" id="ARBA00004571"/>
    </source>
</evidence>
<dbReference type="InterPro" id="IPR033900">
    <property type="entry name" value="Gram_neg_porin_domain"/>
</dbReference>
<dbReference type="SUPFAM" id="SSF56935">
    <property type="entry name" value="Porins"/>
    <property type="match status" value="1"/>
</dbReference>
<dbReference type="EMBL" id="JACHHN010000003">
    <property type="protein sequence ID" value="MBB5191251.1"/>
    <property type="molecule type" value="Genomic_DNA"/>
</dbReference>
<evidence type="ECO:0000256" key="8">
    <source>
        <dbReference type="ARBA" id="ARBA00023114"/>
    </source>
</evidence>
<accession>A0A840RGA0</accession>